<feature type="region of interest" description="Disordered" evidence="2">
    <location>
        <begin position="298"/>
        <end position="525"/>
    </location>
</feature>
<keyword evidence="3" id="KW-0812">Transmembrane</keyword>
<keyword evidence="3" id="KW-0472">Membrane</keyword>
<dbReference type="InterPro" id="IPR007110">
    <property type="entry name" value="Ig-like_dom"/>
</dbReference>
<dbReference type="PANTHER" id="PTHR44969">
    <property type="entry name" value="CELL SURFACE A33 ANTIGEN"/>
    <property type="match status" value="1"/>
</dbReference>
<dbReference type="GeneTree" id="ENSGT00940000160248"/>
<dbReference type="Ensembl" id="ENSCLMT00005045384.1">
    <property type="protein sequence ID" value="ENSCLMP00005043826.1"/>
    <property type="gene ID" value="ENSCLMG00005020350.1"/>
</dbReference>
<organism evidence="6 7">
    <name type="scientific">Cyclopterus lumpus</name>
    <name type="common">Lumpsucker</name>
    <dbReference type="NCBI Taxonomy" id="8103"/>
    <lineage>
        <taxon>Eukaryota</taxon>
        <taxon>Metazoa</taxon>
        <taxon>Chordata</taxon>
        <taxon>Craniata</taxon>
        <taxon>Vertebrata</taxon>
        <taxon>Euteleostomi</taxon>
        <taxon>Actinopterygii</taxon>
        <taxon>Neopterygii</taxon>
        <taxon>Teleostei</taxon>
        <taxon>Neoteleostei</taxon>
        <taxon>Acanthomorphata</taxon>
        <taxon>Eupercaria</taxon>
        <taxon>Perciformes</taxon>
        <taxon>Cottioidei</taxon>
        <taxon>Cottales</taxon>
        <taxon>Cyclopteridae</taxon>
        <taxon>Cyclopterus</taxon>
    </lineage>
</organism>
<dbReference type="InterPro" id="IPR013106">
    <property type="entry name" value="Ig_V-set"/>
</dbReference>
<evidence type="ECO:0000256" key="1">
    <source>
        <dbReference type="ARBA" id="ARBA00023319"/>
    </source>
</evidence>
<keyword evidence="1" id="KW-0393">Immunoglobulin domain</keyword>
<keyword evidence="7" id="KW-1185">Reference proteome</keyword>
<dbReference type="Pfam" id="PF07686">
    <property type="entry name" value="V-set"/>
    <property type="match status" value="1"/>
</dbReference>
<evidence type="ECO:0000256" key="2">
    <source>
        <dbReference type="SAM" id="MobiDB-lite"/>
    </source>
</evidence>
<accession>A0A8C3AJM1</accession>
<feature type="domain" description="Ig-like" evidence="5">
    <location>
        <begin position="135"/>
        <end position="235"/>
    </location>
</feature>
<proteinExistence type="predicted"/>
<dbReference type="InterPro" id="IPR013151">
    <property type="entry name" value="Immunoglobulin_dom"/>
</dbReference>
<dbReference type="RefSeq" id="XP_034418035.1">
    <property type="nucleotide sequence ID" value="XM_034562144.1"/>
</dbReference>
<feature type="compositionally biased region" description="Basic and acidic residues" evidence="2">
    <location>
        <begin position="331"/>
        <end position="525"/>
    </location>
</feature>
<feature type="domain" description="Ig-like" evidence="5">
    <location>
        <begin position="20"/>
        <end position="125"/>
    </location>
</feature>
<dbReference type="Pfam" id="PF00047">
    <property type="entry name" value="ig"/>
    <property type="match status" value="1"/>
</dbReference>
<dbReference type="GO" id="GO:0005886">
    <property type="term" value="C:plasma membrane"/>
    <property type="evidence" value="ECO:0007669"/>
    <property type="project" value="InterPro"/>
</dbReference>
<dbReference type="OrthoDB" id="8825892at2759"/>
<feature type="signal peptide" evidence="4">
    <location>
        <begin position="1"/>
        <end position="24"/>
    </location>
</feature>
<dbReference type="KEGG" id="clum:117750784"/>
<dbReference type="InterPro" id="IPR003599">
    <property type="entry name" value="Ig_sub"/>
</dbReference>
<dbReference type="InterPro" id="IPR042474">
    <property type="entry name" value="A33"/>
</dbReference>
<feature type="transmembrane region" description="Helical" evidence="3">
    <location>
        <begin position="247"/>
        <end position="268"/>
    </location>
</feature>
<dbReference type="CTD" id="101885644"/>
<evidence type="ECO:0000259" key="5">
    <source>
        <dbReference type="PROSITE" id="PS50835"/>
    </source>
</evidence>
<feature type="compositionally biased region" description="Basic and acidic residues" evidence="2">
    <location>
        <begin position="300"/>
        <end position="314"/>
    </location>
</feature>
<protein>
    <recommendedName>
        <fullName evidence="5">Ig-like domain-containing protein</fullName>
    </recommendedName>
</protein>
<dbReference type="SMART" id="SM00409">
    <property type="entry name" value="IG"/>
    <property type="match status" value="2"/>
</dbReference>
<evidence type="ECO:0000313" key="7">
    <source>
        <dbReference type="Proteomes" id="UP000694565"/>
    </source>
</evidence>
<dbReference type="PANTHER" id="PTHR44969:SF1">
    <property type="entry name" value="CELL SURFACE A33 ANTIGEN"/>
    <property type="match status" value="1"/>
</dbReference>
<reference evidence="6" key="1">
    <citation type="submission" date="2025-08" db="UniProtKB">
        <authorList>
            <consortium name="Ensembl"/>
        </authorList>
    </citation>
    <scope>IDENTIFICATION</scope>
</reference>
<dbReference type="Proteomes" id="UP000694565">
    <property type="component" value="Unplaced"/>
</dbReference>
<name>A0A8C3AJM1_CYCLU</name>
<dbReference type="SUPFAM" id="SSF48726">
    <property type="entry name" value="Immunoglobulin"/>
    <property type="match status" value="2"/>
</dbReference>
<evidence type="ECO:0000256" key="3">
    <source>
        <dbReference type="SAM" id="Phobius"/>
    </source>
</evidence>
<keyword evidence="3" id="KW-1133">Transmembrane helix</keyword>
<dbReference type="InterPro" id="IPR036179">
    <property type="entry name" value="Ig-like_dom_sf"/>
</dbReference>
<dbReference type="InterPro" id="IPR013783">
    <property type="entry name" value="Ig-like_fold"/>
</dbReference>
<feature type="chain" id="PRO_5034352385" description="Ig-like domain-containing protein" evidence="4">
    <location>
        <begin position="25"/>
        <end position="525"/>
    </location>
</feature>
<reference evidence="6" key="2">
    <citation type="submission" date="2025-09" db="UniProtKB">
        <authorList>
            <consortium name="Ensembl"/>
        </authorList>
    </citation>
    <scope>IDENTIFICATION</scope>
</reference>
<dbReference type="GeneID" id="117750784"/>
<dbReference type="PROSITE" id="PS50835">
    <property type="entry name" value="IG_LIKE"/>
    <property type="match status" value="2"/>
</dbReference>
<dbReference type="AlphaFoldDB" id="A0A8C3AJM1"/>
<sequence length="525" mass="59909">MTTKRLFGWRKLFLIATVLPCCRSLEVSIPQKEYEVARGDDIILTCSFVPARPVTNTLVLTWEGYPDTAGEPMLLVATYFINNPINIAPGYEGRAFVEVDTDRQVSTLRLTKVTMQDSRSYQCSVMIFNDDEGTPAATTSLLVLVPPSKPICSLKGEAEYWNDITLTCMSEEGSPKPVYEWKSYSVENIPRPFPMKTTERDGALSLFNISRETSGFFNCTSANRIGSNTCSFTLAVMPTSMNVGSTGAIVGGVLAGLVLLGIVIFCCYKKKCKKDKYAEGVPGDVEFYDKDASEAGEQFWDDKSTGEKKQVNQREDEDVVPQNNFTSRAAHTPEDDQHSYNSGKEKNDDGRGSDVDSRRYQDDQRDHRRGSRDNLDDERGRYGGSRDRLDDERKRDSGSRDRVDQRDHYSGSRDRLDDPHDSHRGSRDRLDDQHDSHRASRDRLDDQHDSYRGSRDRLDDQHDSYRGSRDRLDDQRDAYRGSRDRLDDQRDAKRGSRDRLDDRRDRSGGSRDRLDYTDDQNRNRY</sequence>
<evidence type="ECO:0000313" key="6">
    <source>
        <dbReference type="Ensembl" id="ENSCLMP00005043826.1"/>
    </source>
</evidence>
<evidence type="ECO:0000256" key="4">
    <source>
        <dbReference type="SAM" id="SignalP"/>
    </source>
</evidence>
<gene>
    <name evidence="6" type="primary">gpa33b</name>
</gene>
<dbReference type="Gene3D" id="2.60.40.10">
    <property type="entry name" value="Immunoglobulins"/>
    <property type="match status" value="2"/>
</dbReference>
<keyword evidence="4" id="KW-0732">Signal</keyword>